<feature type="compositionally biased region" description="Basic residues" evidence="1">
    <location>
        <begin position="331"/>
        <end position="344"/>
    </location>
</feature>
<gene>
    <name evidence="3" type="ORF">Pla144_21450</name>
</gene>
<feature type="transmembrane region" description="Helical" evidence="2">
    <location>
        <begin position="66"/>
        <end position="88"/>
    </location>
</feature>
<evidence type="ECO:0000313" key="3">
    <source>
        <dbReference type="EMBL" id="TWU27373.1"/>
    </source>
</evidence>
<keyword evidence="4" id="KW-1185">Reference proteome</keyword>
<dbReference type="AlphaFoldDB" id="A0A5C6CR17"/>
<evidence type="ECO:0000256" key="1">
    <source>
        <dbReference type="SAM" id="MobiDB-lite"/>
    </source>
</evidence>
<protein>
    <submittedName>
        <fullName evidence="3">Uncharacterized protein</fullName>
    </submittedName>
</protein>
<dbReference type="Proteomes" id="UP000318437">
    <property type="component" value="Unassembled WGS sequence"/>
</dbReference>
<reference evidence="3 4" key="1">
    <citation type="submission" date="2019-02" db="EMBL/GenBank/DDBJ databases">
        <title>Deep-cultivation of Planctomycetes and their phenomic and genomic characterization uncovers novel biology.</title>
        <authorList>
            <person name="Wiegand S."/>
            <person name="Jogler M."/>
            <person name="Boedeker C."/>
            <person name="Pinto D."/>
            <person name="Vollmers J."/>
            <person name="Rivas-Marin E."/>
            <person name="Kohn T."/>
            <person name="Peeters S.H."/>
            <person name="Heuer A."/>
            <person name="Rast P."/>
            <person name="Oberbeckmann S."/>
            <person name="Bunk B."/>
            <person name="Jeske O."/>
            <person name="Meyerdierks A."/>
            <person name="Storesund J.E."/>
            <person name="Kallscheuer N."/>
            <person name="Luecker S."/>
            <person name="Lage O.M."/>
            <person name="Pohl T."/>
            <person name="Merkel B.J."/>
            <person name="Hornburger P."/>
            <person name="Mueller R.-W."/>
            <person name="Bruemmer F."/>
            <person name="Labrenz M."/>
            <person name="Spormann A.M."/>
            <person name="Op Den Camp H."/>
            <person name="Overmann J."/>
            <person name="Amann R."/>
            <person name="Jetten M.S.M."/>
            <person name="Mascher T."/>
            <person name="Medema M.H."/>
            <person name="Devos D.P."/>
            <person name="Kaster A.-K."/>
            <person name="Ovreas L."/>
            <person name="Rohde M."/>
            <person name="Galperin M.Y."/>
            <person name="Jogler C."/>
        </authorList>
    </citation>
    <scope>NUCLEOTIDE SEQUENCE [LARGE SCALE GENOMIC DNA]</scope>
    <source>
        <strain evidence="3 4">Pla144</strain>
    </source>
</reference>
<keyword evidence="2" id="KW-0472">Membrane</keyword>
<feature type="compositionally biased region" description="Basic and acidic residues" evidence="1">
    <location>
        <begin position="317"/>
        <end position="330"/>
    </location>
</feature>
<feature type="transmembrane region" description="Helical" evidence="2">
    <location>
        <begin position="184"/>
        <end position="204"/>
    </location>
</feature>
<evidence type="ECO:0000256" key="2">
    <source>
        <dbReference type="SAM" id="Phobius"/>
    </source>
</evidence>
<name>A0A5C6CR17_9BACT</name>
<dbReference type="RefSeq" id="WP_146450590.1">
    <property type="nucleotide sequence ID" value="NZ_SJPS01000003.1"/>
</dbReference>
<proteinExistence type="predicted"/>
<feature type="transmembrane region" description="Helical" evidence="2">
    <location>
        <begin position="108"/>
        <end position="130"/>
    </location>
</feature>
<feature type="transmembrane region" description="Helical" evidence="2">
    <location>
        <begin position="211"/>
        <end position="231"/>
    </location>
</feature>
<accession>A0A5C6CR17</accession>
<keyword evidence="2" id="KW-0812">Transmembrane</keyword>
<dbReference type="OrthoDB" id="246483at2"/>
<keyword evidence="2" id="KW-1133">Transmembrane helix</keyword>
<sequence>MARNNARLGRLRRVLNEDQSTVGVAYDSQASDRVPGDTPRYGAGANIENHPQITDYIPRRMRMLGLMLSAGAVLGVLAEVVAHHANFLSGFFASGTDIDLAEVFSTRLIAWTSASVLLVASAYAHIIYLLKRHRIDDLKGRYRVWRTASLFAVLLSANCFGAFHNLFASLLSNSTGWQFLQNDTGWWLLPSLLVGGYVLPKLIIDAAECRAALTAFLLAFACFTVAALGTIGWSPTTNSLWLGTITRTLPLAGYLLSLMGCLLTARFVVLDVQGLIEHDAPEMSNVRKAFNSNHTTAEEPKVSVEEEESESAWIDGSHPEDDYDRPLSKAERKRLRKQQRHRAA</sequence>
<feature type="transmembrane region" description="Helical" evidence="2">
    <location>
        <begin position="251"/>
        <end position="269"/>
    </location>
</feature>
<feature type="transmembrane region" description="Helical" evidence="2">
    <location>
        <begin position="150"/>
        <end position="172"/>
    </location>
</feature>
<organism evidence="3 4">
    <name type="scientific">Bythopirellula polymerisocia</name>
    <dbReference type="NCBI Taxonomy" id="2528003"/>
    <lineage>
        <taxon>Bacteria</taxon>
        <taxon>Pseudomonadati</taxon>
        <taxon>Planctomycetota</taxon>
        <taxon>Planctomycetia</taxon>
        <taxon>Pirellulales</taxon>
        <taxon>Lacipirellulaceae</taxon>
        <taxon>Bythopirellula</taxon>
    </lineage>
</organism>
<evidence type="ECO:0000313" key="4">
    <source>
        <dbReference type="Proteomes" id="UP000318437"/>
    </source>
</evidence>
<dbReference type="EMBL" id="SJPS01000003">
    <property type="protein sequence ID" value="TWU27373.1"/>
    <property type="molecule type" value="Genomic_DNA"/>
</dbReference>
<comment type="caution">
    <text evidence="3">The sequence shown here is derived from an EMBL/GenBank/DDBJ whole genome shotgun (WGS) entry which is preliminary data.</text>
</comment>
<feature type="region of interest" description="Disordered" evidence="1">
    <location>
        <begin position="291"/>
        <end position="344"/>
    </location>
</feature>